<dbReference type="Pfam" id="PF14714">
    <property type="entry name" value="KH_dom-like"/>
    <property type="match status" value="1"/>
</dbReference>
<evidence type="ECO:0000256" key="4">
    <source>
        <dbReference type="ARBA" id="ARBA00022737"/>
    </source>
</evidence>
<keyword evidence="5 8" id="KW-0547">Nucleotide-binding</keyword>
<evidence type="ECO:0000256" key="2">
    <source>
        <dbReference type="ARBA" id="ARBA00020953"/>
    </source>
</evidence>
<accession>A0A7C1JZV5</accession>
<gene>
    <name evidence="8" type="primary">der</name>
    <name evidence="11" type="ORF">ENP47_04610</name>
</gene>
<dbReference type="SUPFAM" id="SSF52540">
    <property type="entry name" value="P-loop containing nucleoside triphosphate hydrolases"/>
    <property type="match status" value="2"/>
</dbReference>
<dbReference type="InterPro" id="IPR027417">
    <property type="entry name" value="P-loop_NTPase"/>
</dbReference>
<evidence type="ECO:0000256" key="5">
    <source>
        <dbReference type="ARBA" id="ARBA00022741"/>
    </source>
</evidence>
<dbReference type="CDD" id="cd01894">
    <property type="entry name" value="EngA1"/>
    <property type="match status" value="1"/>
</dbReference>
<dbReference type="GO" id="GO:0043022">
    <property type="term" value="F:ribosome binding"/>
    <property type="evidence" value="ECO:0007669"/>
    <property type="project" value="TreeGrafter"/>
</dbReference>
<dbReference type="Pfam" id="PF01926">
    <property type="entry name" value="MMR_HSR1"/>
    <property type="match status" value="2"/>
</dbReference>
<sequence>MALPQVAIVGRPNVGKSTLFNRLLRQRRAVVEEVPGTTRDRIYGVVDWNGLRFGLFDTGGLLTDEEIARSSERELLEATKAQAEMAVREADVIVFVVDAAAGPTAGDWEVAEFLRRTDKPIVLAANKAESRERELNALQFYEFGLGEPIPISALHGKGIPDLLEAIAERLPRREEVETLEPEAPKIAIVGRPNVGKSALLNAILGQPRQIVSPIPGTTRDTVDTELVWKGQPIVLIDTAGIRRPGRIERGIERYSVLRAERAIERADVAVLVIDATEPFTHQDQAVAGKVIDAKKGIVVAVNKWDLFEHMEGAREAFEEDARAVFHFMPWAPLVFVSALTGKNVEQVVDLALVVVAERSRRIPTAELNQLLREAVAHHPPPTKPGKWVKFYYVTQAAVNPPTFVFFCNRPQLVHFSYKRYLENRIRERYGFLGTPIELVFRARERSAPAWERGGSSRR</sequence>
<dbReference type="InterPro" id="IPR003593">
    <property type="entry name" value="AAA+_ATPase"/>
</dbReference>
<reference evidence="11" key="1">
    <citation type="journal article" date="2020" name="mSystems">
        <title>Genome- and Community-Level Interaction Insights into Carbon Utilization and Element Cycling Functions of Hydrothermarchaeota in Hydrothermal Sediment.</title>
        <authorList>
            <person name="Zhou Z."/>
            <person name="Liu Y."/>
            <person name="Xu W."/>
            <person name="Pan J."/>
            <person name="Luo Z.H."/>
            <person name="Li M."/>
        </authorList>
    </citation>
    <scope>NUCLEOTIDE SEQUENCE [LARGE SCALE GENOMIC DNA]</scope>
    <source>
        <strain evidence="11">SpSt-222</strain>
    </source>
</reference>
<dbReference type="InterPro" id="IPR015946">
    <property type="entry name" value="KH_dom-like_a/b"/>
</dbReference>
<feature type="binding site" evidence="8">
    <location>
        <begin position="57"/>
        <end position="61"/>
    </location>
    <ligand>
        <name>GTP</name>
        <dbReference type="ChEBI" id="CHEBI:37565"/>
        <label>1</label>
    </ligand>
</feature>
<dbReference type="Gene3D" id="3.40.50.300">
    <property type="entry name" value="P-loop containing nucleotide triphosphate hydrolases"/>
    <property type="match status" value="2"/>
</dbReference>
<dbReference type="GO" id="GO:0042254">
    <property type="term" value="P:ribosome biogenesis"/>
    <property type="evidence" value="ECO:0007669"/>
    <property type="project" value="UniProtKB-KW"/>
</dbReference>
<dbReference type="PIRSF" id="PIRSF006485">
    <property type="entry name" value="GTP-binding_EngA"/>
    <property type="match status" value="1"/>
</dbReference>
<evidence type="ECO:0000256" key="8">
    <source>
        <dbReference type="HAMAP-Rule" id="MF_00195"/>
    </source>
</evidence>
<keyword evidence="3 8" id="KW-0690">Ribosome biogenesis</keyword>
<dbReference type="PANTHER" id="PTHR43834:SF6">
    <property type="entry name" value="GTPASE DER"/>
    <property type="match status" value="1"/>
</dbReference>
<organism evidence="11">
    <name type="scientific">Thermomicrobium roseum</name>
    <dbReference type="NCBI Taxonomy" id="500"/>
    <lineage>
        <taxon>Bacteria</taxon>
        <taxon>Pseudomonadati</taxon>
        <taxon>Thermomicrobiota</taxon>
        <taxon>Thermomicrobia</taxon>
        <taxon>Thermomicrobiales</taxon>
        <taxon>Thermomicrobiaceae</taxon>
        <taxon>Thermomicrobium</taxon>
    </lineage>
</organism>
<dbReference type="GO" id="GO:0005525">
    <property type="term" value="F:GTP binding"/>
    <property type="evidence" value="ECO:0007669"/>
    <property type="project" value="UniProtKB-UniRule"/>
</dbReference>
<proteinExistence type="inferred from homology"/>
<evidence type="ECO:0000256" key="3">
    <source>
        <dbReference type="ARBA" id="ARBA00022517"/>
    </source>
</evidence>
<dbReference type="FunFam" id="3.40.50.300:FF:000040">
    <property type="entry name" value="GTPase Der"/>
    <property type="match status" value="1"/>
</dbReference>
<comment type="caution">
    <text evidence="11">The sequence shown here is derived from an EMBL/GenBank/DDBJ whole genome shotgun (WGS) entry which is preliminary data.</text>
</comment>
<comment type="similarity">
    <text evidence="1 8 9 10">Belongs to the TRAFAC class TrmE-Era-EngA-EngB-Septin-like GTPase superfamily. EngA (Der) GTPase family.</text>
</comment>
<dbReference type="FunFam" id="3.40.50.300:FF:000057">
    <property type="entry name" value="GTPase Der"/>
    <property type="match status" value="1"/>
</dbReference>
<feature type="binding site" evidence="8">
    <location>
        <begin position="302"/>
        <end position="305"/>
    </location>
    <ligand>
        <name>GTP</name>
        <dbReference type="ChEBI" id="CHEBI:37565"/>
        <label>2</label>
    </ligand>
</feature>
<dbReference type="PROSITE" id="PS51712">
    <property type="entry name" value="G_ENGA"/>
    <property type="match status" value="2"/>
</dbReference>
<dbReference type="NCBIfam" id="TIGR00231">
    <property type="entry name" value="small_GTP"/>
    <property type="match status" value="2"/>
</dbReference>
<keyword evidence="6 8" id="KW-0342">GTP-binding</keyword>
<feature type="binding site" evidence="8">
    <location>
        <begin position="190"/>
        <end position="197"/>
    </location>
    <ligand>
        <name>GTP</name>
        <dbReference type="ChEBI" id="CHEBI:37565"/>
        <label>2</label>
    </ligand>
</feature>
<dbReference type="SMART" id="SM00382">
    <property type="entry name" value="AAA"/>
    <property type="match status" value="2"/>
</dbReference>
<comment type="function">
    <text evidence="8 10">GTPase that plays an essential role in the late steps of ribosome biogenesis.</text>
</comment>
<feature type="binding site" evidence="8">
    <location>
        <begin position="126"/>
        <end position="129"/>
    </location>
    <ligand>
        <name>GTP</name>
        <dbReference type="ChEBI" id="CHEBI:37565"/>
        <label>1</label>
    </ligand>
</feature>
<evidence type="ECO:0000256" key="10">
    <source>
        <dbReference type="RuleBase" id="RU004481"/>
    </source>
</evidence>
<evidence type="ECO:0000256" key="9">
    <source>
        <dbReference type="PROSITE-ProRule" id="PRU01049"/>
    </source>
</evidence>
<dbReference type="Gene3D" id="3.30.300.20">
    <property type="match status" value="1"/>
</dbReference>
<dbReference type="NCBIfam" id="TIGR03594">
    <property type="entry name" value="GTPase_EngA"/>
    <property type="match status" value="1"/>
</dbReference>
<dbReference type="EMBL" id="DSJL01000009">
    <property type="protein sequence ID" value="HEF64865.1"/>
    <property type="molecule type" value="Genomic_DNA"/>
</dbReference>
<dbReference type="InterPro" id="IPR016484">
    <property type="entry name" value="GTPase_Der"/>
</dbReference>
<dbReference type="FunFam" id="3.30.300.20:FF:000004">
    <property type="entry name" value="GTPase Der"/>
    <property type="match status" value="1"/>
</dbReference>
<keyword evidence="4 10" id="KW-0677">Repeat</keyword>
<feature type="binding site" evidence="8">
    <location>
        <begin position="237"/>
        <end position="241"/>
    </location>
    <ligand>
        <name>GTP</name>
        <dbReference type="ChEBI" id="CHEBI:37565"/>
        <label>2</label>
    </ligand>
</feature>
<evidence type="ECO:0000256" key="6">
    <source>
        <dbReference type="ARBA" id="ARBA00023134"/>
    </source>
</evidence>
<feature type="binding site" evidence="8">
    <location>
        <begin position="10"/>
        <end position="17"/>
    </location>
    <ligand>
        <name>GTP</name>
        <dbReference type="ChEBI" id="CHEBI:37565"/>
        <label>1</label>
    </ligand>
</feature>
<evidence type="ECO:0000256" key="1">
    <source>
        <dbReference type="ARBA" id="ARBA00008279"/>
    </source>
</evidence>
<evidence type="ECO:0000313" key="11">
    <source>
        <dbReference type="EMBL" id="HEF64865.1"/>
    </source>
</evidence>
<dbReference type="CDD" id="cd01895">
    <property type="entry name" value="EngA2"/>
    <property type="match status" value="1"/>
</dbReference>
<dbReference type="InterPro" id="IPR006073">
    <property type="entry name" value="GTP-bd"/>
</dbReference>
<dbReference type="AlphaFoldDB" id="A0A7C1JZV5"/>
<evidence type="ECO:0000256" key="7">
    <source>
        <dbReference type="ARBA" id="ARBA00032345"/>
    </source>
</evidence>
<dbReference type="PRINTS" id="PR00326">
    <property type="entry name" value="GTP1OBG"/>
</dbReference>
<dbReference type="InterPro" id="IPR032859">
    <property type="entry name" value="KH_dom-like"/>
</dbReference>
<dbReference type="PANTHER" id="PTHR43834">
    <property type="entry name" value="GTPASE DER"/>
    <property type="match status" value="1"/>
</dbReference>
<comment type="subunit">
    <text evidence="8">Associates with the 50S ribosomal subunit.</text>
</comment>
<dbReference type="InterPro" id="IPR031166">
    <property type="entry name" value="G_ENGA"/>
</dbReference>
<dbReference type="HAMAP" id="MF_00195">
    <property type="entry name" value="GTPase_Der"/>
    <property type="match status" value="1"/>
</dbReference>
<dbReference type="InterPro" id="IPR005225">
    <property type="entry name" value="Small_GTP-bd"/>
</dbReference>
<protein>
    <recommendedName>
        <fullName evidence="2 8">GTPase Der</fullName>
    </recommendedName>
    <alternativeName>
        <fullName evidence="7 8">GTP-binding protein EngA</fullName>
    </alternativeName>
</protein>
<name>A0A7C1JZV5_THERO</name>